<evidence type="ECO:0000259" key="7">
    <source>
        <dbReference type="Pfam" id="PF01432"/>
    </source>
</evidence>
<evidence type="ECO:0000256" key="2">
    <source>
        <dbReference type="ARBA" id="ARBA00022723"/>
    </source>
</evidence>
<evidence type="ECO:0000259" key="8">
    <source>
        <dbReference type="Pfam" id="PF08439"/>
    </source>
</evidence>
<sequence>MQKRHGTIHTIVVLRRLRRRNTTAKNQTKVERNDMTRPLPPRHEVPLEATWNLTSLYPEVTAWEADAQALAAATPQLAQYAGRLAEAQTLVALLEEAQRLYVLAGRVLLYASMNFDVDTTNQTAAALRGRAMSLYVALETAMAFVEPELLALETGRLPALQEHTPALARYAHYFANVQRRAPYVRSGEVERLLAQAGEPLSAAQSAYVMLVEGELRFAEATDSQGQRHQVATGTVDALLQSPDRTLRQQAWASHQDGFLAFKNTLGAIYNGSVRGDVFQARARGHATALDASLFTNNIPREVYALVLDACQRHLPIWHRYWALKRRALGTERFEACDLFAPLASPPQYTFAEATELLCTAFAPLGEAYVAAVRAGLSHERWVDRYPNQGKLSGAYSSGTYGTHPFILMNFDGTLSGVSTLAHELGHSMHTWHATAAQPPIYANYTIFVAEVASNFNQALMRDHLLKQNLSREVEVAVLEEAMSNFHRYLFLMPLLAEFEQRVHTLAEANEPLTAEGMSAIMHELFVRGYGPEGYADPARDGIVWAQFPHLYACYYVYQYASGIAAANALAEVVLQGGIEERERYLACLRAGGSVYPLDALRLAGLDLTSPEPLDRAFGVLDRFVSRLEELV</sequence>
<dbReference type="CDD" id="cd09608">
    <property type="entry name" value="M3B_PepF"/>
    <property type="match status" value="1"/>
</dbReference>
<comment type="similarity">
    <text evidence="6">Belongs to the peptidase M3B family.</text>
</comment>
<dbReference type="InterPro" id="IPR045090">
    <property type="entry name" value="Pept_M3A_M3B"/>
</dbReference>
<dbReference type="Proteomes" id="UP000280307">
    <property type="component" value="Unassembled WGS sequence"/>
</dbReference>
<organism evidence="9 10">
    <name type="scientific">Candidatus Viridilinea halotolerans</name>
    <dbReference type="NCBI Taxonomy" id="2491704"/>
    <lineage>
        <taxon>Bacteria</taxon>
        <taxon>Bacillati</taxon>
        <taxon>Chloroflexota</taxon>
        <taxon>Chloroflexia</taxon>
        <taxon>Chloroflexales</taxon>
        <taxon>Chloroflexineae</taxon>
        <taxon>Oscillochloridaceae</taxon>
        <taxon>Candidatus Viridilinea</taxon>
    </lineage>
</organism>
<dbReference type="Pfam" id="PF08439">
    <property type="entry name" value="Peptidase_M3_N"/>
    <property type="match status" value="1"/>
</dbReference>
<evidence type="ECO:0000256" key="5">
    <source>
        <dbReference type="ARBA" id="ARBA00023049"/>
    </source>
</evidence>
<dbReference type="InterPro" id="IPR004438">
    <property type="entry name" value="Peptidase_M3B"/>
</dbReference>
<proteinExistence type="inferred from homology"/>
<dbReference type="GO" id="GO:0006508">
    <property type="term" value="P:proteolysis"/>
    <property type="evidence" value="ECO:0007669"/>
    <property type="project" value="UniProtKB-KW"/>
</dbReference>
<dbReference type="Gene3D" id="1.10.287.830">
    <property type="entry name" value="putative peptidase helix hairpin domain like"/>
    <property type="match status" value="1"/>
</dbReference>
<gene>
    <name evidence="9" type="primary">pepF</name>
    <name evidence="9" type="ORF">EI684_14180</name>
</gene>
<evidence type="ECO:0000256" key="3">
    <source>
        <dbReference type="ARBA" id="ARBA00022801"/>
    </source>
</evidence>
<dbReference type="InterPro" id="IPR013647">
    <property type="entry name" value="OligopepF_N_dom"/>
</dbReference>
<keyword evidence="2 6" id="KW-0479">Metal-binding</keyword>
<dbReference type="InterPro" id="IPR001567">
    <property type="entry name" value="Pept_M3A_M3B_dom"/>
</dbReference>
<dbReference type="AlphaFoldDB" id="A0A426TWR0"/>
<dbReference type="GO" id="GO:0004222">
    <property type="term" value="F:metalloendopeptidase activity"/>
    <property type="evidence" value="ECO:0007669"/>
    <property type="project" value="UniProtKB-UniRule"/>
</dbReference>
<feature type="domain" description="Peptidase M3A/M3B catalytic" evidence="7">
    <location>
        <begin position="238"/>
        <end position="618"/>
    </location>
</feature>
<comment type="cofactor">
    <cofactor evidence="6">
        <name>Zn(2+)</name>
        <dbReference type="ChEBI" id="CHEBI:29105"/>
    </cofactor>
    <text evidence="6">Binds 1 zinc ion.</text>
</comment>
<dbReference type="PANTHER" id="PTHR11804:SF77">
    <property type="entry name" value="OLIGOENDOPEPTIDASE F"/>
    <property type="match status" value="1"/>
</dbReference>
<dbReference type="EMBL" id="RSAS01000566">
    <property type="protein sequence ID" value="RRR69987.1"/>
    <property type="molecule type" value="Genomic_DNA"/>
</dbReference>
<dbReference type="Gene3D" id="1.10.1370.20">
    <property type="entry name" value="Oligoendopeptidase f, C-terminal domain"/>
    <property type="match status" value="1"/>
</dbReference>
<evidence type="ECO:0000256" key="4">
    <source>
        <dbReference type="ARBA" id="ARBA00022833"/>
    </source>
</evidence>
<name>A0A426TWR0_9CHLR</name>
<feature type="domain" description="Oligopeptidase F N-terminal" evidence="8">
    <location>
        <begin position="148"/>
        <end position="217"/>
    </location>
</feature>
<keyword evidence="5 6" id="KW-0482">Metalloprotease</keyword>
<keyword evidence="4 6" id="KW-0862">Zinc</keyword>
<comment type="caution">
    <text evidence="9">The sequence shown here is derived from an EMBL/GenBank/DDBJ whole genome shotgun (WGS) entry which is preliminary data.</text>
</comment>
<keyword evidence="1 6" id="KW-0645">Protease</keyword>
<protein>
    <recommendedName>
        <fullName evidence="6">Oligopeptidase F</fullName>
        <ecNumber evidence="6">3.4.24.-</ecNumber>
    </recommendedName>
</protein>
<dbReference type="GO" id="GO:0046872">
    <property type="term" value="F:metal ion binding"/>
    <property type="evidence" value="ECO:0007669"/>
    <property type="project" value="UniProtKB-UniRule"/>
</dbReference>
<evidence type="ECO:0000256" key="1">
    <source>
        <dbReference type="ARBA" id="ARBA00022670"/>
    </source>
</evidence>
<evidence type="ECO:0000313" key="9">
    <source>
        <dbReference type="EMBL" id="RRR69987.1"/>
    </source>
</evidence>
<reference evidence="9 10" key="1">
    <citation type="submission" date="2018-12" db="EMBL/GenBank/DDBJ databases">
        <title>Genome Sequence of Candidatus Viridilinea halotolerans isolated from saline sulfide-rich spring.</title>
        <authorList>
            <person name="Grouzdev D.S."/>
            <person name="Burganskaya E.I."/>
            <person name="Krutkina M.S."/>
            <person name="Sukhacheva M.V."/>
            <person name="Gorlenko V.M."/>
        </authorList>
    </citation>
    <scope>NUCLEOTIDE SEQUENCE [LARGE SCALE GENOMIC DNA]</scope>
    <source>
        <strain evidence="9">Chok-6</strain>
    </source>
</reference>
<dbReference type="Pfam" id="PF01432">
    <property type="entry name" value="Peptidase_M3"/>
    <property type="match status" value="1"/>
</dbReference>
<dbReference type="EC" id="3.4.24.-" evidence="6"/>
<accession>A0A426TWR0</accession>
<evidence type="ECO:0000256" key="6">
    <source>
        <dbReference type="RuleBase" id="RU368091"/>
    </source>
</evidence>
<dbReference type="NCBIfam" id="TIGR00181">
    <property type="entry name" value="pepF"/>
    <property type="match status" value="1"/>
</dbReference>
<comment type="function">
    <text evidence="6">Has oligopeptidase activity and degrades a variety of small bioactive peptides.</text>
</comment>
<evidence type="ECO:0000313" key="10">
    <source>
        <dbReference type="Proteomes" id="UP000280307"/>
    </source>
</evidence>
<keyword evidence="3 6" id="KW-0378">Hydrolase</keyword>
<dbReference type="Gene3D" id="1.20.140.70">
    <property type="entry name" value="Oligopeptidase f, N-terminal domain"/>
    <property type="match status" value="1"/>
</dbReference>
<dbReference type="InterPro" id="IPR042088">
    <property type="entry name" value="OligoPept_F_C"/>
</dbReference>
<dbReference type="GO" id="GO:0006518">
    <property type="term" value="P:peptide metabolic process"/>
    <property type="evidence" value="ECO:0007669"/>
    <property type="project" value="TreeGrafter"/>
</dbReference>
<dbReference type="PANTHER" id="PTHR11804">
    <property type="entry name" value="PROTEASE M3 THIMET OLIGOPEPTIDASE-RELATED"/>
    <property type="match status" value="1"/>
</dbReference>
<dbReference type="SUPFAM" id="SSF55486">
    <property type="entry name" value="Metalloproteases ('zincins'), catalytic domain"/>
    <property type="match status" value="1"/>
</dbReference>